<evidence type="ECO:0000313" key="24">
    <source>
        <dbReference type="Proteomes" id="UP000628840"/>
    </source>
</evidence>
<evidence type="ECO:0000256" key="18">
    <source>
        <dbReference type="PROSITE-ProRule" id="PRU00703"/>
    </source>
</evidence>
<comment type="similarity">
    <text evidence="2 13 19">Belongs to the IMPDH/GMPR family.</text>
</comment>
<evidence type="ECO:0000256" key="20">
    <source>
        <dbReference type="RuleBase" id="RU003928"/>
    </source>
</evidence>
<evidence type="ECO:0000256" key="10">
    <source>
        <dbReference type="ARBA" id="ARBA00023027"/>
    </source>
</evidence>
<feature type="binding site" evidence="13">
    <location>
        <position position="298"/>
    </location>
    <ligand>
        <name>NAD(+)</name>
        <dbReference type="ChEBI" id="CHEBI:57540"/>
    </ligand>
</feature>
<dbReference type="PANTHER" id="PTHR11911">
    <property type="entry name" value="INOSINE-5-MONOPHOSPHATE DEHYDROGENASE RELATED"/>
    <property type="match status" value="1"/>
</dbReference>
<keyword evidence="9 13" id="KW-0560">Oxidoreductase</keyword>
<dbReference type="InterPro" id="IPR015875">
    <property type="entry name" value="IMP_DH/GMP_Rdtase_CS"/>
</dbReference>
<dbReference type="UniPathway" id="UPA00601">
    <property type="reaction ID" value="UER00295"/>
</dbReference>
<protein>
    <recommendedName>
        <fullName evidence="13 20">Inosine-5'-monophosphate dehydrogenase</fullName>
        <shortName evidence="13">IMP dehydrogenase</shortName>
        <shortName evidence="13">IMPD</shortName>
        <shortName evidence="13">IMPDH</shortName>
        <ecNumber evidence="13 20">1.1.1.205</ecNumber>
    </recommendedName>
</protein>
<dbReference type="CDD" id="cd04601">
    <property type="entry name" value="CBS_pair_IMPDH"/>
    <property type="match status" value="1"/>
</dbReference>
<feature type="binding site" evidence="13">
    <location>
        <position position="518"/>
    </location>
    <ligand>
        <name>K(+)</name>
        <dbReference type="ChEBI" id="CHEBI:29103"/>
        <note>ligand shared between two tetrameric partners</note>
    </ligand>
</feature>
<evidence type="ECO:0000256" key="12">
    <source>
        <dbReference type="ARBA" id="ARBA00048028"/>
    </source>
</evidence>
<feature type="binding site" description="in other chain" evidence="13 17">
    <location>
        <position position="350"/>
    </location>
    <ligand>
        <name>K(+)</name>
        <dbReference type="ChEBI" id="CHEBI:29103"/>
        <note>ligand shared between two tetrameric partners</note>
    </ligand>
</feature>
<evidence type="ECO:0000256" key="7">
    <source>
        <dbReference type="ARBA" id="ARBA00022755"/>
    </source>
</evidence>
<dbReference type="InterPro" id="IPR013785">
    <property type="entry name" value="Aldolase_TIM"/>
</dbReference>
<evidence type="ECO:0000256" key="1">
    <source>
        <dbReference type="ARBA" id="ARBA00001958"/>
    </source>
</evidence>
<evidence type="ECO:0000256" key="13">
    <source>
        <dbReference type="HAMAP-Rule" id="MF_01964"/>
    </source>
</evidence>
<dbReference type="SUPFAM" id="SSF54631">
    <property type="entry name" value="CBS-domain pair"/>
    <property type="match status" value="1"/>
</dbReference>
<comment type="activity regulation">
    <text evidence="13">Mycophenolic acid (MPA) is a non-competitive inhibitor that prevents formation of the closed enzyme conformation by binding to the same site as the amobile flap. In contrast, mizoribine monophosphate (MZP) is a competitive inhibitor that induces the closed conformation. MPA is a potent inhibitor of mammalian IMPDHs but a poor inhibitor of the bacterial enzymes. MZP is a more potent inhibitor of bacterial IMPDH.</text>
</comment>
<keyword evidence="11 18" id="KW-0129">CBS domain</keyword>
<dbReference type="Proteomes" id="UP000628840">
    <property type="component" value="Unassembled WGS sequence"/>
</dbReference>
<feature type="domain" description="CBS" evidence="22">
    <location>
        <begin position="144"/>
        <end position="202"/>
    </location>
</feature>
<dbReference type="GO" id="GO:0046872">
    <property type="term" value="F:metal ion binding"/>
    <property type="evidence" value="ECO:0007669"/>
    <property type="project" value="UniProtKB-UniRule"/>
</dbReference>
<evidence type="ECO:0000256" key="8">
    <source>
        <dbReference type="ARBA" id="ARBA00022958"/>
    </source>
</evidence>
<dbReference type="PANTHER" id="PTHR11911:SF111">
    <property type="entry name" value="INOSINE-5'-MONOPHOSPHATE DEHYDROGENASE"/>
    <property type="match status" value="1"/>
</dbReference>
<comment type="caution">
    <text evidence="13">Lacks conserved residue(s) required for the propagation of feature annotation.</text>
</comment>
<feature type="binding site" evidence="13 15">
    <location>
        <position position="351"/>
    </location>
    <ligand>
        <name>IMP</name>
        <dbReference type="ChEBI" id="CHEBI:58053"/>
    </ligand>
</feature>
<reference evidence="23 24" key="1">
    <citation type="journal article" date="2019" name="Int. J. Syst. Evol. Microbiol.">
        <title>The Global Catalogue of Microorganisms (GCM) 10K type strain sequencing project: providing services to taxonomists for standard genome sequencing and annotation.</title>
        <authorList>
            <consortium name="The Broad Institute Genomics Platform"/>
            <consortium name="The Broad Institute Genome Sequencing Center for Infectious Disease"/>
            <person name="Wu L."/>
            <person name="Ma J."/>
        </authorList>
    </citation>
    <scope>NUCLEOTIDE SEQUENCE [LARGE SCALE GENOMIC DNA]</scope>
    <source>
        <strain evidence="23 24">JCM 19585</strain>
    </source>
</reference>
<dbReference type="GO" id="GO:0006183">
    <property type="term" value="P:GTP biosynthetic process"/>
    <property type="evidence" value="ECO:0007669"/>
    <property type="project" value="TreeGrafter"/>
</dbReference>
<dbReference type="InterPro" id="IPR005990">
    <property type="entry name" value="IMP_DH"/>
</dbReference>
<dbReference type="PROSITE" id="PS51371">
    <property type="entry name" value="CBS"/>
    <property type="match status" value="2"/>
</dbReference>
<evidence type="ECO:0000259" key="22">
    <source>
        <dbReference type="PROSITE" id="PS51371"/>
    </source>
</evidence>
<feature type="binding site" evidence="16">
    <location>
        <begin position="298"/>
        <end position="300"/>
    </location>
    <ligand>
        <name>NAD(+)</name>
        <dbReference type="ChEBI" id="CHEBI:57540"/>
    </ligand>
</feature>
<proteinExistence type="inferred from homology"/>
<feature type="binding site" evidence="13 15">
    <location>
        <begin position="409"/>
        <end position="410"/>
    </location>
    <ligand>
        <name>IMP</name>
        <dbReference type="ChEBI" id="CHEBI:58053"/>
    </ligand>
</feature>
<feature type="active site" description="Proton acceptor" evidence="13 14">
    <location>
        <position position="449"/>
    </location>
</feature>
<dbReference type="EC" id="1.1.1.205" evidence="13 20"/>
<feature type="binding site" evidence="13">
    <location>
        <position position="519"/>
    </location>
    <ligand>
        <name>K(+)</name>
        <dbReference type="ChEBI" id="CHEBI:29103"/>
        <note>ligand shared between two tetrameric partners</note>
    </ligand>
</feature>
<dbReference type="Gene3D" id="3.20.20.70">
    <property type="entry name" value="Aldolase class I"/>
    <property type="match status" value="1"/>
</dbReference>
<gene>
    <name evidence="13" type="primary">guaB</name>
    <name evidence="23" type="ORF">GCM10009037_12260</name>
</gene>
<evidence type="ECO:0000256" key="17">
    <source>
        <dbReference type="PIRSR" id="PIRSR000130-4"/>
    </source>
</evidence>
<dbReference type="AlphaFoldDB" id="A0A830F1D7"/>
<evidence type="ECO:0000256" key="9">
    <source>
        <dbReference type="ARBA" id="ARBA00023002"/>
    </source>
</evidence>
<dbReference type="HAMAP" id="MF_01964">
    <property type="entry name" value="IMPDH"/>
    <property type="match status" value="1"/>
</dbReference>
<evidence type="ECO:0000313" key="23">
    <source>
        <dbReference type="EMBL" id="GGL30127.1"/>
    </source>
</evidence>
<dbReference type="GO" id="GO:0006177">
    <property type="term" value="P:GMP biosynthetic process"/>
    <property type="evidence" value="ECO:0007669"/>
    <property type="project" value="UniProtKB-UniRule"/>
</dbReference>
<feature type="domain" description="CBS" evidence="22">
    <location>
        <begin position="207"/>
        <end position="267"/>
    </location>
</feature>
<dbReference type="PROSITE" id="PS00487">
    <property type="entry name" value="IMP_DH_GMP_RED"/>
    <property type="match status" value="1"/>
</dbReference>
<name>A0A830F1D7_9EURY</name>
<dbReference type="Pfam" id="PF00571">
    <property type="entry name" value="CBS"/>
    <property type="match status" value="2"/>
</dbReference>
<dbReference type="InterPro" id="IPR001093">
    <property type="entry name" value="IMP_DH_GMPRt"/>
</dbReference>
<dbReference type="EMBL" id="BMPF01000002">
    <property type="protein sequence ID" value="GGL30127.1"/>
    <property type="molecule type" value="Genomic_DNA"/>
</dbReference>
<keyword evidence="6 13" id="KW-0332">GMP biosynthesis</keyword>
<dbReference type="SUPFAM" id="SSF51412">
    <property type="entry name" value="Inosine monophosphate dehydrogenase (IMPDH)"/>
    <property type="match status" value="1"/>
</dbReference>
<dbReference type="InterPro" id="IPR046342">
    <property type="entry name" value="CBS_dom_sf"/>
</dbReference>
<evidence type="ECO:0000256" key="19">
    <source>
        <dbReference type="RuleBase" id="RU003927"/>
    </source>
</evidence>
<accession>A0A830F1D7</accession>
<feature type="active site" description="Thioimidate intermediate" evidence="13 14">
    <location>
        <position position="353"/>
    </location>
</feature>
<evidence type="ECO:0000256" key="6">
    <source>
        <dbReference type="ARBA" id="ARBA00022749"/>
    </source>
</evidence>
<evidence type="ECO:0000256" key="4">
    <source>
        <dbReference type="ARBA" id="ARBA00022723"/>
    </source>
</evidence>
<comment type="subunit">
    <text evidence="3 13">Homotetramer.</text>
</comment>
<dbReference type="GO" id="GO:0000166">
    <property type="term" value="F:nucleotide binding"/>
    <property type="evidence" value="ECO:0007669"/>
    <property type="project" value="UniProtKB-UniRule"/>
</dbReference>
<evidence type="ECO:0000256" key="5">
    <source>
        <dbReference type="ARBA" id="ARBA00022737"/>
    </source>
</evidence>
<dbReference type="Pfam" id="PF00478">
    <property type="entry name" value="IMPDH"/>
    <property type="match status" value="1"/>
</dbReference>
<evidence type="ECO:0000256" key="21">
    <source>
        <dbReference type="SAM" id="MobiDB-lite"/>
    </source>
</evidence>
<dbReference type="CDD" id="cd00381">
    <property type="entry name" value="IMPDH"/>
    <property type="match status" value="1"/>
</dbReference>
<dbReference type="SMART" id="SM01240">
    <property type="entry name" value="IMPDH"/>
    <property type="match status" value="1"/>
</dbReference>
<sequence length="537" mass="57445">MERSHGNACLWICTTVTVSHPILRRLRNVFAYRANTVYMANDERSRTRFSDKLDVPEALTFDDVLLRPAESRVEPDEADVSTRVSRNVSINVPILSAAMDTVTESELAIAMAREGGLGVLHQNLDDDELVAEIERVKRADELVIRREDVVTAAPEQTIDEVDAMMEHEGVSGAPVVDDDDTVLGIISGTDIRPYLEVGEEDTVREAMTDEVITASEDVDARDALELMYEHKIERVPIVDEDDRLVGLVTMQGILARREHEDAARDDEGGLRVGVAVGPFDVERAKAADGAGADVVFIDCAHAHNLNVIDSAREIKAEIDADVVVGNVGTAEAAEDIVDFADGIKVGIGPGSICTTRVVSGAGMPQITAVSQVADVAADYDVPVIADGGIRYSGDAAKAFAAGADAVMLGSYFAGTDEAPGRVITMNGKKYKQYRGMGSVGAMQSGGGERYLKEDDEDEEYVPEGVEAATPYKGPLASELHQLVGGIQSGMGYVGAATIAEFKNDSEFVRVSSAGQTEGHAHDVMITDEAPNYSPGDN</sequence>
<dbReference type="InterPro" id="IPR000644">
    <property type="entry name" value="CBS_dom"/>
</dbReference>
<evidence type="ECO:0000256" key="14">
    <source>
        <dbReference type="PIRSR" id="PIRSR000130-1"/>
    </source>
</evidence>
<evidence type="ECO:0000256" key="11">
    <source>
        <dbReference type="ARBA" id="ARBA00023122"/>
    </source>
</evidence>
<evidence type="ECO:0000256" key="16">
    <source>
        <dbReference type="PIRSR" id="PIRSR000130-3"/>
    </source>
</evidence>
<feature type="binding site" evidence="13 16">
    <location>
        <begin position="346"/>
        <end position="348"/>
    </location>
    <ligand>
        <name>NAD(+)</name>
        <dbReference type="ChEBI" id="CHEBI:57540"/>
    </ligand>
</feature>
<dbReference type="NCBIfam" id="TIGR01302">
    <property type="entry name" value="IMP_dehydrog"/>
    <property type="match status" value="1"/>
</dbReference>
<dbReference type="FunFam" id="3.20.20.70:FF:000003">
    <property type="entry name" value="GMP reductase"/>
    <property type="match status" value="1"/>
</dbReference>
<keyword evidence="5" id="KW-0677">Repeat</keyword>
<feature type="binding site" evidence="13 15">
    <location>
        <begin position="433"/>
        <end position="437"/>
    </location>
    <ligand>
        <name>IMP</name>
        <dbReference type="ChEBI" id="CHEBI:58053"/>
    </ligand>
</feature>
<dbReference type="SMART" id="SM00116">
    <property type="entry name" value="CBS"/>
    <property type="match status" value="2"/>
</dbReference>
<comment type="cofactor">
    <cofactor evidence="1 13">
        <name>K(+)</name>
        <dbReference type="ChEBI" id="CHEBI:29103"/>
    </cofactor>
</comment>
<feature type="region of interest" description="Disordered" evidence="21">
    <location>
        <begin position="516"/>
        <end position="537"/>
    </location>
</feature>
<organism evidence="23 24">
    <name type="scientific">Halarchaeum grantii</name>
    <dbReference type="NCBI Taxonomy" id="1193105"/>
    <lineage>
        <taxon>Archaea</taxon>
        <taxon>Methanobacteriati</taxon>
        <taxon>Methanobacteriota</taxon>
        <taxon>Stenosarchaea group</taxon>
        <taxon>Halobacteria</taxon>
        <taxon>Halobacteriales</taxon>
        <taxon>Halobacteriaceae</taxon>
    </lineage>
</organism>
<comment type="pathway">
    <text evidence="13 20">Purine metabolism; XMP biosynthesis via de novo pathway; XMP from IMP: step 1/1.</text>
</comment>
<evidence type="ECO:0000256" key="3">
    <source>
        <dbReference type="ARBA" id="ARBA00011881"/>
    </source>
</evidence>
<keyword evidence="10 13" id="KW-0520">NAD</keyword>
<feature type="binding site" description="in other chain" evidence="13 17">
    <location>
        <position position="353"/>
    </location>
    <ligand>
        <name>K(+)</name>
        <dbReference type="ChEBI" id="CHEBI:29103"/>
        <note>ligand shared between two tetrameric partners</note>
    </ligand>
</feature>
<evidence type="ECO:0000256" key="15">
    <source>
        <dbReference type="PIRSR" id="PIRSR000130-2"/>
    </source>
</evidence>
<evidence type="ECO:0000256" key="2">
    <source>
        <dbReference type="ARBA" id="ARBA00005502"/>
    </source>
</evidence>
<dbReference type="PIRSF" id="PIRSF000130">
    <property type="entry name" value="IMPDH"/>
    <property type="match status" value="1"/>
</dbReference>
<feature type="binding site" evidence="13 15">
    <location>
        <begin position="386"/>
        <end position="388"/>
    </location>
    <ligand>
        <name>IMP</name>
        <dbReference type="ChEBI" id="CHEBI:58053"/>
    </ligand>
</feature>
<keyword evidence="8 13" id="KW-0630">Potassium</keyword>
<comment type="catalytic activity">
    <reaction evidence="12 13 20">
        <text>IMP + NAD(+) + H2O = XMP + NADH + H(+)</text>
        <dbReference type="Rhea" id="RHEA:11708"/>
        <dbReference type="ChEBI" id="CHEBI:15377"/>
        <dbReference type="ChEBI" id="CHEBI:15378"/>
        <dbReference type="ChEBI" id="CHEBI:57464"/>
        <dbReference type="ChEBI" id="CHEBI:57540"/>
        <dbReference type="ChEBI" id="CHEBI:57945"/>
        <dbReference type="ChEBI" id="CHEBI:58053"/>
        <dbReference type="EC" id="1.1.1.205"/>
    </reaction>
</comment>
<keyword evidence="24" id="KW-1185">Reference proteome</keyword>
<keyword evidence="7 13" id="KW-0658">Purine biosynthesis</keyword>
<feature type="binding site" description="in other chain" evidence="13 17">
    <location>
        <position position="348"/>
    </location>
    <ligand>
        <name>K(+)</name>
        <dbReference type="ChEBI" id="CHEBI:29103"/>
        <note>ligand shared between two tetrameric partners</note>
    </ligand>
</feature>
<feature type="binding site" evidence="13">
    <location>
        <position position="517"/>
    </location>
    <ligand>
        <name>K(+)</name>
        <dbReference type="ChEBI" id="CHEBI:29103"/>
        <note>ligand shared between two tetrameric partners</note>
    </ligand>
</feature>
<feature type="binding site" evidence="13 15">
    <location>
        <position position="463"/>
    </location>
    <ligand>
        <name>IMP</name>
        <dbReference type="ChEBI" id="CHEBI:58053"/>
    </ligand>
</feature>
<keyword evidence="4 13" id="KW-0479">Metal-binding</keyword>
<comment type="caution">
    <text evidence="23">The sequence shown here is derived from an EMBL/GenBank/DDBJ whole genome shotgun (WGS) entry which is preliminary data.</text>
</comment>
<comment type="function">
    <text evidence="13">Catalyzes the conversion of inosine 5'-phosphate (IMP) to xanthosine 5'-phosphate (XMP), the first committed and rate-limiting step in the de novo synthesis of guanine nucleotides, and therefore plays an important role in the regulation of cell growth.</text>
</comment>
<dbReference type="GO" id="GO:0003938">
    <property type="term" value="F:IMP dehydrogenase activity"/>
    <property type="evidence" value="ECO:0007669"/>
    <property type="project" value="UniProtKB-UniRule"/>
</dbReference>